<organism evidence="2 3">
    <name type="scientific">Photobacterium aphoticum</name>
    <dbReference type="NCBI Taxonomy" id="754436"/>
    <lineage>
        <taxon>Bacteria</taxon>
        <taxon>Pseudomonadati</taxon>
        <taxon>Pseudomonadota</taxon>
        <taxon>Gammaproteobacteria</taxon>
        <taxon>Vibrionales</taxon>
        <taxon>Vibrionaceae</taxon>
        <taxon>Photobacterium</taxon>
    </lineage>
</organism>
<evidence type="ECO:0000313" key="2">
    <source>
        <dbReference type="EMBL" id="GAL03518.1"/>
    </source>
</evidence>
<evidence type="ECO:0000256" key="1">
    <source>
        <dbReference type="SAM" id="Phobius"/>
    </source>
</evidence>
<reference evidence="2 3" key="1">
    <citation type="journal article" date="2014" name="Genome Announc.">
        <title>Draft Genome Sequences of Two Vibrionaceae Species, Vibrio ponticus C121 and Photobacterium aphoticum C119, Isolated as Coral Reef Microbiota.</title>
        <authorList>
            <person name="Al-saari N."/>
            <person name="Meirelles P.M."/>
            <person name="Mino S."/>
            <person name="Suda W."/>
            <person name="Oshima K."/>
            <person name="Hattori M."/>
            <person name="Ohkuma M."/>
            <person name="Thompson F.L."/>
            <person name="Gomez-Gil B."/>
            <person name="Sawabe T."/>
            <person name="Sawabe T."/>
        </authorList>
    </citation>
    <scope>NUCLEOTIDE SEQUENCE [LARGE SCALE GENOMIC DNA]</scope>
    <source>
        <strain evidence="2 3">JCM 19237</strain>
    </source>
</reference>
<keyword evidence="1" id="KW-0812">Transmembrane</keyword>
<gene>
    <name evidence="2" type="ORF">JCM19237_6412</name>
</gene>
<keyword evidence="1" id="KW-0472">Membrane</keyword>
<name>A0A090QMS6_9GAMM</name>
<sequence>MLVLSFAAKSGLKHLTEVPRPYTYELEALGIVSSPEDFYQLDEKGKDHAVMEARQHVSEWRIQHWLGETNYSLPSGHTIFVAVCVVFWGASSYAVSAMCLQLR</sequence>
<dbReference type="STRING" id="754436.JCM19237_6412"/>
<comment type="caution">
    <text evidence="2">The sequence shown here is derived from an EMBL/GenBank/DDBJ whole genome shotgun (WGS) entry which is preliminary data.</text>
</comment>
<dbReference type="SUPFAM" id="SSF48317">
    <property type="entry name" value="Acid phosphatase/Vanadium-dependent haloperoxidase"/>
    <property type="match status" value="1"/>
</dbReference>
<dbReference type="EC" id="3.1.3.27" evidence="2"/>
<dbReference type="eggNOG" id="COG0671">
    <property type="taxonomic scope" value="Bacteria"/>
</dbReference>
<evidence type="ECO:0000313" key="3">
    <source>
        <dbReference type="Proteomes" id="UP000029227"/>
    </source>
</evidence>
<dbReference type="Gene3D" id="1.20.144.10">
    <property type="entry name" value="Phosphatidic acid phosphatase type 2/haloperoxidase"/>
    <property type="match status" value="1"/>
</dbReference>
<keyword evidence="1" id="KW-1133">Transmembrane helix</keyword>
<keyword evidence="2" id="KW-0378">Hydrolase</keyword>
<dbReference type="GO" id="GO:0008962">
    <property type="term" value="F:phosphatidylglycerophosphatase activity"/>
    <property type="evidence" value="ECO:0007669"/>
    <property type="project" value="UniProtKB-EC"/>
</dbReference>
<proteinExistence type="predicted"/>
<dbReference type="EMBL" id="BBMN01000002">
    <property type="protein sequence ID" value="GAL03518.1"/>
    <property type="molecule type" value="Genomic_DNA"/>
</dbReference>
<protein>
    <submittedName>
        <fullName evidence="2">Phosphatidylglycerophosphatase B</fullName>
        <ecNumber evidence="2">3.1.3.27</ecNumber>
    </submittedName>
</protein>
<dbReference type="AlphaFoldDB" id="A0A090QMS6"/>
<feature type="transmembrane region" description="Helical" evidence="1">
    <location>
        <begin position="79"/>
        <end position="100"/>
    </location>
</feature>
<dbReference type="InterPro" id="IPR036938">
    <property type="entry name" value="PAP2/HPO_sf"/>
</dbReference>
<dbReference type="Proteomes" id="UP000029227">
    <property type="component" value="Unassembled WGS sequence"/>
</dbReference>
<accession>A0A090QMS6</accession>